<feature type="compositionally biased region" description="Pro residues" evidence="1">
    <location>
        <begin position="316"/>
        <end position="330"/>
    </location>
</feature>
<evidence type="ECO:0000313" key="3">
    <source>
        <dbReference type="EMBL" id="PYF03319.1"/>
    </source>
</evidence>
<sequence length="343" mass="34394">MNWAASIDQLWRTPGLSVWIVLIAAAFLGILVLVALLRERSLANTVLAVIAVAAIVANAIMTLRSDSGAAAIERAPAAASDASSLSHPALACLEEMAGETVLAACEKVVFGSADSVAAAVSHTVSRLNRLNAAGDLNASGKAAELTALRHSLERDRYGLVAYVLTSRDGCQPGECAAFAVLPDHKQIAANMEERLYDTLVQRYAGAWGSGQGGAAATGALTPTAALTSSVPTGKPTNADFPTSNSIPPVSIMTAEPPAPSKPAAAPVAAAPAAAAPAPKPAAQPARNHAAAAAPAAARSQPSAPAQAQAAVRSVPPKNPSAPPKQQPKPAAPVQLAPAAAGAE</sequence>
<reference evidence="3 4" key="1">
    <citation type="submission" date="2018-06" db="EMBL/GenBank/DDBJ databases">
        <title>Genomic Encyclopedia of Archaeal and Bacterial Type Strains, Phase II (KMG-II): from individual species to whole genera.</title>
        <authorList>
            <person name="Goeker M."/>
        </authorList>
    </citation>
    <scope>NUCLEOTIDE SEQUENCE [LARGE SCALE GENOMIC DNA]</scope>
    <source>
        <strain evidence="3 4">JCM 11668</strain>
    </source>
</reference>
<keyword evidence="2" id="KW-1133">Transmembrane helix</keyword>
<dbReference type="OrthoDB" id="8264807at2"/>
<feature type="compositionally biased region" description="Polar residues" evidence="1">
    <location>
        <begin position="228"/>
        <end position="247"/>
    </location>
</feature>
<feature type="region of interest" description="Disordered" evidence="1">
    <location>
        <begin position="226"/>
        <end position="343"/>
    </location>
</feature>
<keyword evidence="2" id="KW-0472">Membrane</keyword>
<evidence type="ECO:0000256" key="1">
    <source>
        <dbReference type="SAM" id="MobiDB-lite"/>
    </source>
</evidence>
<dbReference type="Proteomes" id="UP000248148">
    <property type="component" value="Unassembled WGS sequence"/>
</dbReference>
<feature type="compositionally biased region" description="Low complexity" evidence="1">
    <location>
        <begin position="331"/>
        <end position="343"/>
    </location>
</feature>
<comment type="caution">
    <text evidence="3">The sequence shown here is derived from an EMBL/GenBank/DDBJ whole genome shotgun (WGS) entry which is preliminary data.</text>
</comment>
<proteinExistence type="predicted"/>
<keyword evidence="2" id="KW-0812">Transmembrane</keyword>
<protein>
    <submittedName>
        <fullName evidence="3">Uncharacterized protein</fullName>
    </submittedName>
</protein>
<gene>
    <name evidence="3" type="ORF">BJ122_10743</name>
</gene>
<name>A0A318TUI3_9BRAD</name>
<feature type="compositionally biased region" description="Low complexity" evidence="1">
    <location>
        <begin position="261"/>
        <end position="315"/>
    </location>
</feature>
<dbReference type="EMBL" id="QJTI01000007">
    <property type="protein sequence ID" value="PYF03319.1"/>
    <property type="molecule type" value="Genomic_DNA"/>
</dbReference>
<evidence type="ECO:0000313" key="4">
    <source>
        <dbReference type="Proteomes" id="UP000248148"/>
    </source>
</evidence>
<dbReference type="RefSeq" id="WP_110780506.1">
    <property type="nucleotide sequence ID" value="NZ_QJTI01000007.1"/>
</dbReference>
<feature type="transmembrane region" description="Helical" evidence="2">
    <location>
        <begin position="16"/>
        <end position="37"/>
    </location>
</feature>
<feature type="transmembrane region" description="Helical" evidence="2">
    <location>
        <begin position="44"/>
        <end position="63"/>
    </location>
</feature>
<organism evidence="3 4">
    <name type="scientific">Rhodopseudomonas faecalis</name>
    <dbReference type="NCBI Taxonomy" id="99655"/>
    <lineage>
        <taxon>Bacteria</taxon>
        <taxon>Pseudomonadati</taxon>
        <taxon>Pseudomonadota</taxon>
        <taxon>Alphaproteobacteria</taxon>
        <taxon>Hyphomicrobiales</taxon>
        <taxon>Nitrobacteraceae</taxon>
        <taxon>Rhodopseudomonas</taxon>
    </lineage>
</organism>
<evidence type="ECO:0000256" key="2">
    <source>
        <dbReference type="SAM" id="Phobius"/>
    </source>
</evidence>
<accession>A0A318TUI3</accession>
<dbReference type="AlphaFoldDB" id="A0A318TUI3"/>
<keyword evidence="4" id="KW-1185">Reference proteome</keyword>